<dbReference type="InterPro" id="IPR029058">
    <property type="entry name" value="AB_hydrolase_fold"/>
</dbReference>
<dbReference type="EMBL" id="MZMV01000045">
    <property type="protein sequence ID" value="OWV03257.1"/>
    <property type="molecule type" value="Genomic_DNA"/>
</dbReference>
<dbReference type="Proteomes" id="UP000197174">
    <property type="component" value="Unassembled WGS sequence"/>
</dbReference>
<evidence type="ECO:0000313" key="7">
    <source>
        <dbReference type="Proteomes" id="UP000197174"/>
    </source>
</evidence>
<dbReference type="PANTHER" id="PTHR43248:SF29">
    <property type="entry name" value="TRIPEPTIDYL AMINOPEPTIDASE"/>
    <property type="match status" value="1"/>
</dbReference>
<evidence type="ECO:0000313" key="6">
    <source>
        <dbReference type="EMBL" id="OWV03257.1"/>
    </source>
</evidence>
<feature type="domain" description="Peptidase S33 tripeptidyl aminopeptidase-like C-terminal" evidence="5">
    <location>
        <begin position="375"/>
        <end position="466"/>
    </location>
</feature>
<dbReference type="InterPro" id="IPR013595">
    <property type="entry name" value="Pept_S33_TAP-like_C"/>
</dbReference>
<comment type="similarity">
    <text evidence="1">Belongs to the peptidase S33 family.</text>
</comment>
<evidence type="ECO:0000256" key="2">
    <source>
        <dbReference type="ARBA" id="ARBA00022729"/>
    </source>
</evidence>
<evidence type="ECO:0000256" key="3">
    <source>
        <dbReference type="ARBA" id="ARBA00022801"/>
    </source>
</evidence>
<feature type="chain" id="PRO_5012151057" evidence="4">
    <location>
        <begin position="26"/>
        <end position="469"/>
    </location>
</feature>
<dbReference type="AlphaFoldDB" id="A0A246RIA1"/>
<evidence type="ECO:0000256" key="4">
    <source>
        <dbReference type="SAM" id="SignalP"/>
    </source>
</evidence>
<reference evidence="6 7" key="1">
    <citation type="submission" date="2017-03" db="EMBL/GenBank/DDBJ databases">
        <title>Whole genome sequence of Micromonospora wenchangensis, isolated from mangrove soil.</title>
        <authorList>
            <person name="Yang H."/>
        </authorList>
    </citation>
    <scope>NUCLEOTIDE SEQUENCE [LARGE SCALE GENOMIC DNA]</scope>
    <source>
        <strain evidence="6 7">CCTCC AA 2012002</strain>
    </source>
</reference>
<sequence length="469" mass="51046">MFRRTVTVVVAVSTVLAGLPAVAQARPGPPPGLSWGGCPDDLPDVPPDPRVRCAPLRLPVDWARPDGRTFTLVVARRTARVPEQRVGTLVFGPGGPGDSGVERIRRGDRFSDELLDRFDLVSFDPRTVARSAAPVCTPDPQLRRPPVVLTGQADFDATVAYNRALWNRCRPTSPVFAYADTLSTVHDLEALRRALGERRLTFHGSSYGTLLGQQYAERYPDRVRAVVLEGVFDHSLDVRSFARTQAAALQDAFDEFVAWCDSSPGCVLHGRDVRAVWAAVLARADNDGYAPRTAFDVTAVALGMLAGPRFPQLAEAVRDMAAGMPPPEVRLPVAVAVFCADWPATVRDHHEYAALVRAARAVAPDVRYGAGLLAVHTCLGWQSPVRNPPHEIRVHTRTPLLLLNARHDPRTGYAWATHVARQLGRHGRLVTYEGSGHGTYLRDACTVAVVDRYLVDLTLPGADARCPAG</sequence>
<dbReference type="SUPFAM" id="SSF53474">
    <property type="entry name" value="alpha/beta-Hydrolases"/>
    <property type="match status" value="1"/>
</dbReference>
<gene>
    <name evidence="6" type="ORF">B5D80_23325</name>
</gene>
<dbReference type="Gene3D" id="3.40.50.1820">
    <property type="entry name" value="alpha/beta hydrolase"/>
    <property type="match status" value="1"/>
</dbReference>
<evidence type="ECO:0000259" key="5">
    <source>
        <dbReference type="Pfam" id="PF08386"/>
    </source>
</evidence>
<evidence type="ECO:0000256" key="1">
    <source>
        <dbReference type="ARBA" id="ARBA00010088"/>
    </source>
</evidence>
<dbReference type="InterPro" id="IPR051601">
    <property type="entry name" value="Serine_prot/Carboxylest_S33"/>
</dbReference>
<keyword evidence="2 4" id="KW-0732">Signal</keyword>
<feature type="signal peptide" evidence="4">
    <location>
        <begin position="1"/>
        <end position="25"/>
    </location>
</feature>
<dbReference type="Pfam" id="PF08386">
    <property type="entry name" value="Abhydrolase_4"/>
    <property type="match status" value="1"/>
</dbReference>
<organism evidence="6 7">
    <name type="scientific">Micromonospora wenchangensis</name>
    <dbReference type="NCBI Taxonomy" id="1185415"/>
    <lineage>
        <taxon>Bacteria</taxon>
        <taxon>Bacillati</taxon>
        <taxon>Actinomycetota</taxon>
        <taxon>Actinomycetes</taxon>
        <taxon>Micromonosporales</taxon>
        <taxon>Micromonosporaceae</taxon>
        <taxon>Micromonospora</taxon>
    </lineage>
</organism>
<comment type="caution">
    <text evidence="6">The sequence shown here is derived from an EMBL/GenBank/DDBJ whole genome shotgun (WGS) entry which is preliminary data.</text>
</comment>
<dbReference type="OrthoDB" id="4006962at2"/>
<dbReference type="RefSeq" id="WP_088646058.1">
    <property type="nucleotide sequence ID" value="NZ_MZMV01000045.1"/>
</dbReference>
<proteinExistence type="inferred from homology"/>
<keyword evidence="3 6" id="KW-0378">Hydrolase</keyword>
<keyword evidence="7" id="KW-1185">Reference proteome</keyword>
<dbReference type="GO" id="GO:0016787">
    <property type="term" value="F:hydrolase activity"/>
    <property type="evidence" value="ECO:0007669"/>
    <property type="project" value="UniProtKB-KW"/>
</dbReference>
<protein>
    <submittedName>
        <fullName evidence="6">Alpha/beta hydrolase</fullName>
    </submittedName>
</protein>
<name>A0A246RIA1_9ACTN</name>
<accession>A0A246RIA1</accession>
<dbReference type="PANTHER" id="PTHR43248">
    <property type="entry name" value="2-SUCCINYL-6-HYDROXY-2,4-CYCLOHEXADIENE-1-CARBOXYLATE SYNTHASE"/>
    <property type="match status" value="1"/>
</dbReference>